<accession>A0A8K1FG99</accession>
<keyword evidence="1" id="KW-0175">Coiled coil</keyword>
<proteinExistence type="predicted"/>
<name>A0A8K1FG99_PYTOL</name>
<dbReference type="OrthoDB" id="69983at2759"/>
<reference evidence="2" key="1">
    <citation type="submission" date="2019-03" db="EMBL/GenBank/DDBJ databases">
        <title>Long read genome sequence of the mycoparasitic Pythium oligandrum ATCC 38472 isolated from sugarbeet rhizosphere.</title>
        <authorList>
            <person name="Gaulin E."/>
        </authorList>
    </citation>
    <scope>NUCLEOTIDE SEQUENCE</scope>
    <source>
        <strain evidence="2">ATCC 38472_TT</strain>
    </source>
</reference>
<evidence type="ECO:0000313" key="2">
    <source>
        <dbReference type="EMBL" id="TMW59789.1"/>
    </source>
</evidence>
<gene>
    <name evidence="2" type="ORF">Poli38472_004858</name>
</gene>
<sequence length="334" mass="38164">MRAEADQLTRRLERLRAQQQTPPVRAHETQNTEKSLLRAKIWKSVSDRQLERREEAEQENKRLREMLDEQNMVIKSLERLMRKQYRVDETMFASQIRRLELDPDTDGSEDEDLDGMLDDLLGMYAEVDLILADSRFRLATPYRDVCLRNDSMPVAAIESVDVRILPFACDRTANAIWSRIQEGSTPSSSASLGQDSMVRRVKGSVTYPRLDSAYQGWVAVHRFIDSTRIVITCQTLASVDVTAPRGKRGYISLRHKSWYILYPIELEDEGAQVPTPATRVQLYQMISPEGGGQGDGTLDDLIHLWTTAVLETVEDHVEARQRALENLLLATECQ</sequence>
<feature type="coiled-coil region" evidence="1">
    <location>
        <begin position="46"/>
        <end position="80"/>
    </location>
</feature>
<dbReference type="AlphaFoldDB" id="A0A8K1FG99"/>
<dbReference type="EMBL" id="SPLM01000109">
    <property type="protein sequence ID" value="TMW59789.1"/>
    <property type="molecule type" value="Genomic_DNA"/>
</dbReference>
<keyword evidence="3" id="KW-1185">Reference proteome</keyword>
<organism evidence="2 3">
    <name type="scientific">Pythium oligandrum</name>
    <name type="common">Mycoparasitic fungus</name>
    <dbReference type="NCBI Taxonomy" id="41045"/>
    <lineage>
        <taxon>Eukaryota</taxon>
        <taxon>Sar</taxon>
        <taxon>Stramenopiles</taxon>
        <taxon>Oomycota</taxon>
        <taxon>Peronosporomycetes</taxon>
        <taxon>Pythiales</taxon>
        <taxon>Pythiaceae</taxon>
        <taxon>Pythium</taxon>
    </lineage>
</organism>
<evidence type="ECO:0000313" key="3">
    <source>
        <dbReference type="Proteomes" id="UP000794436"/>
    </source>
</evidence>
<comment type="caution">
    <text evidence="2">The sequence shown here is derived from an EMBL/GenBank/DDBJ whole genome shotgun (WGS) entry which is preliminary data.</text>
</comment>
<evidence type="ECO:0000256" key="1">
    <source>
        <dbReference type="SAM" id="Coils"/>
    </source>
</evidence>
<protein>
    <submittedName>
        <fullName evidence="2">Uncharacterized protein</fullName>
    </submittedName>
</protein>
<dbReference type="Proteomes" id="UP000794436">
    <property type="component" value="Unassembled WGS sequence"/>
</dbReference>